<dbReference type="InterPro" id="IPR006674">
    <property type="entry name" value="HD_domain"/>
</dbReference>
<dbReference type="GO" id="GO:0016787">
    <property type="term" value="F:hydrolase activity"/>
    <property type="evidence" value="ECO:0007669"/>
    <property type="project" value="UniProtKB-KW"/>
</dbReference>
<dbReference type="InterPro" id="IPR003607">
    <property type="entry name" value="HD/PDEase_dom"/>
</dbReference>
<evidence type="ECO:0000259" key="1">
    <source>
        <dbReference type="Pfam" id="PF01966"/>
    </source>
</evidence>
<organism evidence="2 3">
    <name type="scientific">Desulforamulus ferrireducens</name>
    <dbReference type="NCBI Taxonomy" id="1833852"/>
    <lineage>
        <taxon>Bacteria</taxon>
        <taxon>Bacillati</taxon>
        <taxon>Bacillota</taxon>
        <taxon>Clostridia</taxon>
        <taxon>Eubacteriales</taxon>
        <taxon>Peptococcaceae</taxon>
        <taxon>Desulforamulus</taxon>
    </lineage>
</organism>
<dbReference type="KEGG" id="dfg:B0537_09450"/>
<dbReference type="CDD" id="cd00077">
    <property type="entry name" value="HDc"/>
    <property type="match status" value="1"/>
</dbReference>
<dbReference type="Proteomes" id="UP000189464">
    <property type="component" value="Chromosome"/>
</dbReference>
<feature type="domain" description="HD" evidence="1">
    <location>
        <begin position="47"/>
        <end position="173"/>
    </location>
</feature>
<reference evidence="2 3" key="1">
    <citation type="journal article" date="2016" name="Int. J. Syst. Evol. Microbiol.">
        <title>Desulfotomaculum ferrireducens sp. nov., a moderately thermophilic sulfate-reducing and dissimilatory Fe(III)-reducing bacterium isolated from compost.</title>
        <authorList>
            <person name="Yang G."/>
            <person name="Guo J."/>
            <person name="Zhuang L."/>
            <person name="Yuan Y."/>
            <person name="Zhou S."/>
        </authorList>
    </citation>
    <scope>NUCLEOTIDE SEQUENCE [LARGE SCALE GENOMIC DNA]</scope>
    <source>
        <strain evidence="2 3">GSS09</strain>
    </source>
</reference>
<evidence type="ECO:0000313" key="2">
    <source>
        <dbReference type="EMBL" id="AQS59290.1"/>
    </source>
</evidence>
<keyword evidence="2" id="KW-0378">Hydrolase</keyword>
<sequence length="174" mass="19699">MAAIQRVKQFWYAIMSQLGPAEIEFVQKILSPQEQTLFFAMDRPTQTHCYRVAQTCLELIANQKNINQELLIKSALLHDIGKPANCITTLDKVFIVLLNALAPWIFKKILRSSRRGHFIQACKHHVNHAAQGAALAEKAHLPGPMVALIKNHHHPPRPEDPPELVLLRQADELN</sequence>
<dbReference type="OrthoDB" id="68032at2"/>
<dbReference type="AlphaFoldDB" id="A0A1S6IX03"/>
<dbReference type="NCBIfam" id="TIGR00277">
    <property type="entry name" value="HDIG"/>
    <property type="match status" value="1"/>
</dbReference>
<dbReference type="Pfam" id="PF01966">
    <property type="entry name" value="HD"/>
    <property type="match status" value="1"/>
</dbReference>
<evidence type="ECO:0000313" key="3">
    <source>
        <dbReference type="Proteomes" id="UP000189464"/>
    </source>
</evidence>
<accession>A0A1S6IX03</accession>
<gene>
    <name evidence="2" type="ORF">B0537_09450</name>
</gene>
<dbReference type="STRING" id="1833852.B0537_09450"/>
<proteinExistence type="predicted"/>
<dbReference type="Gene3D" id="1.10.3210.10">
    <property type="entry name" value="Hypothetical protein af1432"/>
    <property type="match status" value="1"/>
</dbReference>
<keyword evidence="3" id="KW-1185">Reference proteome</keyword>
<protein>
    <submittedName>
        <fullName evidence="2">Phosphohydrolase</fullName>
    </submittedName>
</protein>
<dbReference type="EMBL" id="CP019698">
    <property type="protein sequence ID" value="AQS59290.1"/>
    <property type="molecule type" value="Genomic_DNA"/>
</dbReference>
<dbReference type="InterPro" id="IPR006675">
    <property type="entry name" value="HDIG_dom"/>
</dbReference>
<dbReference type="RefSeq" id="WP_077714360.1">
    <property type="nucleotide sequence ID" value="NZ_CP019698.1"/>
</dbReference>
<dbReference type="SUPFAM" id="SSF109604">
    <property type="entry name" value="HD-domain/PDEase-like"/>
    <property type="match status" value="1"/>
</dbReference>
<name>A0A1S6IX03_9FIRM</name>